<keyword evidence="1" id="KW-0472">Membrane</keyword>
<proteinExistence type="predicted"/>
<organism evidence="2 3">
    <name type="scientific">Janthinobacterium lividum</name>
    <dbReference type="NCBI Taxonomy" id="29581"/>
    <lineage>
        <taxon>Bacteria</taxon>
        <taxon>Pseudomonadati</taxon>
        <taxon>Pseudomonadota</taxon>
        <taxon>Betaproteobacteria</taxon>
        <taxon>Burkholderiales</taxon>
        <taxon>Oxalobacteraceae</taxon>
        <taxon>Janthinobacterium</taxon>
    </lineage>
</organism>
<dbReference type="AlphaFoldDB" id="A0A1S1UDH0"/>
<keyword evidence="1" id="KW-0812">Transmembrane</keyword>
<accession>A0A1S1UDH0</accession>
<evidence type="ECO:0000313" key="2">
    <source>
        <dbReference type="EMBL" id="OHV98465.1"/>
    </source>
</evidence>
<evidence type="ECO:0000313" key="3">
    <source>
        <dbReference type="Proteomes" id="UP000179840"/>
    </source>
</evidence>
<name>A0A1S1UDH0_9BURK</name>
<dbReference type="RefSeq" id="WP_071075643.1">
    <property type="nucleotide sequence ID" value="NZ_LFKP01000003.1"/>
</dbReference>
<evidence type="ECO:0000256" key="1">
    <source>
        <dbReference type="SAM" id="Phobius"/>
    </source>
</evidence>
<feature type="transmembrane region" description="Helical" evidence="1">
    <location>
        <begin position="379"/>
        <end position="401"/>
    </location>
</feature>
<dbReference type="Proteomes" id="UP000179840">
    <property type="component" value="Unassembled WGS sequence"/>
</dbReference>
<sequence length="410" mass="46227">MDQSSQLREKGNNPADESINFNDFLTSLWHSRRVILGVTILSAAIGAATVYAFPKYRSEGFFQFGGPIPVTVQKNIKDPEPNPGISLANYKRYAAAFNTSGRFVEFSEKNKTLDAKDFEKMRRAFSAREGISQMIEPVFPFTKLDAKELAGEVKDGNNNVIGLRISAVNDTPDGAQRMVALMGRYAIDTIIYLIYSDNLRFKQTEITTKITKLDNDIIKEKEGLEKFKRKGSDLKQIVNRYPEPASQASRQIVTINDDNARYLSPVTQLMTSEVEISEANEAILQAKTEQSKNTLLLEYYKKAKDLINSTSSGEEVLRGLEPLKIEVFKNKNMDDEVIKQVYNSITIDNQNALNIYLEKSRFIAGPSLPENRADRLSQVVGKAALFGLLLSLIFVIGRNWWRENNLSLLK</sequence>
<gene>
    <name evidence="2" type="ORF">AKG95_04325</name>
</gene>
<reference evidence="2 3" key="1">
    <citation type="submission" date="2015-06" db="EMBL/GenBank/DDBJ databases">
        <title>Draft genome sequencing of a biphenyl-degrading bacterium, Janthinobacterium lividum MEG1.</title>
        <authorList>
            <person name="Shimodaira J."/>
            <person name="Hatta T."/>
        </authorList>
    </citation>
    <scope>NUCLEOTIDE SEQUENCE [LARGE SCALE GENOMIC DNA]</scope>
    <source>
        <strain evidence="2 3">MEG1</strain>
    </source>
</reference>
<dbReference type="EMBL" id="LFKP01000003">
    <property type="protein sequence ID" value="OHV98465.1"/>
    <property type="molecule type" value="Genomic_DNA"/>
</dbReference>
<feature type="transmembrane region" description="Helical" evidence="1">
    <location>
        <begin position="34"/>
        <end position="53"/>
    </location>
</feature>
<protein>
    <submittedName>
        <fullName evidence="2">Lipopolysaccharide biosynthesis protein</fullName>
    </submittedName>
</protein>
<comment type="caution">
    <text evidence="2">The sequence shown here is derived from an EMBL/GenBank/DDBJ whole genome shotgun (WGS) entry which is preliminary data.</text>
</comment>
<keyword evidence="1" id="KW-1133">Transmembrane helix</keyword>